<dbReference type="SUPFAM" id="SSF88659">
    <property type="entry name" value="Sigma3 and sigma4 domains of RNA polymerase sigma factors"/>
    <property type="match status" value="1"/>
</dbReference>
<dbReference type="RefSeq" id="WP_081376514.1">
    <property type="nucleotide sequence ID" value="NZ_JAJTZF010000048.1"/>
</dbReference>
<dbReference type="GO" id="GO:0016987">
    <property type="term" value="F:sigma factor activity"/>
    <property type="evidence" value="ECO:0007669"/>
    <property type="project" value="InterPro"/>
</dbReference>
<reference evidence="2 3" key="1">
    <citation type="submission" date="2023-10" db="EMBL/GenBank/DDBJ databases">
        <title>A new tool for lettuce pathogen research.</title>
        <authorList>
            <person name="Horton K.N."/>
            <person name="Cseke L.J."/>
            <person name="Badiwe M."/>
            <person name="Tesfaye D."/>
            <person name="Klein A."/>
            <person name="Su J."/>
            <person name="Potnis N."/>
            <person name="Gassmann W."/>
        </authorList>
    </citation>
    <scope>NUCLEOTIDE SEQUENCE [LARGE SCALE GENOMIC DNA]</scope>
    <source>
        <strain evidence="2 3">JSKH1901</strain>
    </source>
</reference>
<evidence type="ECO:0000259" key="1">
    <source>
        <dbReference type="Pfam" id="PF08281"/>
    </source>
</evidence>
<dbReference type="InterPro" id="IPR013249">
    <property type="entry name" value="RNA_pol_sigma70_r4_t2"/>
</dbReference>
<dbReference type="AlphaFoldDB" id="A0AAW8ZRJ8"/>
<evidence type="ECO:0000313" key="3">
    <source>
        <dbReference type="Proteomes" id="UP001187425"/>
    </source>
</evidence>
<dbReference type="Proteomes" id="UP001187425">
    <property type="component" value="Unassembled WGS sequence"/>
</dbReference>
<proteinExistence type="predicted"/>
<evidence type="ECO:0000313" key="2">
    <source>
        <dbReference type="EMBL" id="MDV7248704.1"/>
    </source>
</evidence>
<dbReference type="InterPro" id="IPR036388">
    <property type="entry name" value="WH-like_DNA-bd_sf"/>
</dbReference>
<keyword evidence="2" id="KW-0238">DNA-binding</keyword>
<dbReference type="GO" id="GO:0006352">
    <property type="term" value="P:DNA-templated transcription initiation"/>
    <property type="evidence" value="ECO:0007669"/>
    <property type="project" value="InterPro"/>
</dbReference>
<name>A0AAW8ZRJ8_9XANT</name>
<sequence>MAGSRHHTLDTLQSRCRQAFTLQRIDYLTYPQVAAAMGISIKMVEKHISRALAACRAAVQ</sequence>
<feature type="domain" description="RNA polymerase sigma factor 70 region 4 type 2" evidence="1">
    <location>
        <begin position="7"/>
        <end position="55"/>
    </location>
</feature>
<accession>A0AAW8ZRJ8</accession>
<comment type="caution">
    <text evidence="2">The sequence shown here is derived from an EMBL/GenBank/DDBJ whole genome shotgun (WGS) entry which is preliminary data.</text>
</comment>
<gene>
    <name evidence="2" type="ORF">R4K57_09845</name>
</gene>
<dbReference type="GO" id="GO:0003677">
    <property type="term" value="F:DNA binding"/>
    <property type="evidence" value="ECO:0007669"/>
    <property type="project" value="UniProtKB-KW"/>
</dbReference>
<protein>
    <submittedName>
        <fullName evidence="2">Sigma factor-like helix-turn-helix DNA-binding protein</fullName>
    </submittedName>
</protein>
<dbReference type="Pfam" id="PF08281">
    <property type="entry name" value="Sigma70_r4_2"/>
    <property type="match status" value="1"/>
</dbReference>
<dbReference type="InterPro" id="IPR013324">
    <property type="entry name" value="RNA_pol_sigma_r3/r4-like"/>
</dbReference>
<dbReference type="EMBL" id="JAWMQI010000029">
    <property type="protein sequence ID" value="MDV7248704.1"/>
    <property type="molecule type" value="Genomic_DNA"/>
</dbReference>
<dbReference type="Gene3D" id="1.10.10.10">
    <property type="entry name" value="Winged helix-like DNA-binding domain superfamily/Winged helix DNA-binding domain"/>
    <property type="match status" value="1"/>
</dbReference>
<organism evidence="2 3">
    <name type="scientific">Xanthomonas hortorum pv. vitians</name>
    <dbReference type="NCBI Taxonomy" id="83224"/>
    <lineage>
        <taxon>Bacteria</taxon>
        <taxon>Pseudomonadati</taxon>
        <taxon>Pseudomonadota</taxon>
        <taxon>Gammaproteobacteria</taxon>
        <taxon>Lysobacterales</taxon>
        <taxon>Lysobacteraceae</taxon>
        <taxon>Xanthomonas</taxon>
    </lineage>
</organism>